<protein>
    <recommendedName>
        <fullName evidence="4">DUF3139 domain-containing protein</fullName>
    </recommendedName>
</protein>
<evidence type="ECO:0000256" key="1">
    <source>
        <dbReference type="SAM" id="Phobius"/>
    </source>
</evidence>
<accession>A0ABW5SLT0</accession>
<sequence>MLRNRKNHNKLFYSTGILLIVIIIFIYLSIKTGVGSAVVKLDRINEKSIHVTYMDNITHKGIGVPQIVTPFLEEGKEYYIRFNKNFFGQPKALTIEEAYPE</sequence>
<reference evidence="3" key="1">
    <citation type="journal article" date="2019" name="Int. J. Syst. Evol. Microbiol.">
        <title>The Global Catalogue of Microorganisms (GCM) 10K type strain sequencing project: providing services to taxonomists for standard genome sequencing and annotation.</title>
        <authorList>
            <consortium name="The Broad Institute Genomics Platform"/>
            <consortium name="The Broad Institute Genome Sequencing Center for Infectious Disease"/>
            <person name="Wu L."/>
            <person name="Ma J."/>
        </authorList>
    </citation>
    <scope>NUCLEOTIDE SEQUENCE [LARGE SCALE GENOMIC DNA]</scope>
    <source>
        <strain evidence="3">KCTC 33849</strain>
    </source>
</reference>
<gene>
    <name evidence="2" type="ORF">ACFSVM_09780</name>
</gene>
<keyword evidence="1" id="KW-0812">Transmembrane</keyword>
<evidence type="ECO:0008006" key="4">
    <source>
        <dbReference type="Google" id="ProtNLM"/>
    </source>
</evidence>
<dbReference type="EMBL" id="JBHUMJ010000002">
    <property type="protein sequence ID" value="MFD2700758.1"/>
    <property type="molecule type" value="Genomic_DNA"/>
</dbReference>
<feature type="transmembrane region" description="Helical" evidence="1">
    <location>
        <begin position="12"/>
        <end position="30"/>
    </location>
</feature>
<organism evidence="2 3">
    <name type="scientific">Paenibacillus shunpengii</name>
    <dbReference type="NCBI Taxonomy" id="2054424"/>
    <lineage>
        <taxon>Bacteria</taxon>
        <taxon>Bacillati</taxon>
        <taxon>Bacillota</taxon>
        <taxon>Bacilli</taxon>
        <taxon>Bacillales</taxon>
        <taxon>Paenibacillaceae</taxon>
        <taxon>Paenibacillus</taxon>
    </lineage>
</organism>
<name>A0ABW5SLT0_9BACL</name>
<dbReference type="RefSeq" id="WP_379261760.1">
    <property type="nucleotide sequence ID" value="NZ_JBHUMJ010000002.1"/>
</dbReference>
<keyword evidence="1" id="KW-0472">Membrane</keyword>
<comment type="caution">
    <text evidence="2">The sequence shown here is derived from an EMBL/GenBank/DDBJ whole genome shotgun (WGS) entry which is preliminary data.</text>
</comment>
<keyword evidence="1" id="KW-1133">Transmembrane helix</keyword>
<evidence type="ECO:0000313" key="3">
    <source>
        <dbReference type="Proteomes" id="UP001597540"/>
    </source>
</evidence>
<evidence type="ECO:0000313" key="2">
    <source>
        <dbReference type="EMBL" id="MFD2700758.1"/>
    </source>
</evidence>
<keyword evidence="3" id="KW-1185">Reference proteome</keyword>
<proteinExistence type="predicted"/>
<dbReference type="Proteomes" id="UP001597540">
    <property type="component" value="Unassembled WGS sequence"/>
</dbReference>